<sequence>MEPAANPKKQLCKYLKPGALAQMRDSRIRAKRKRDKSVNQIYLCRTSALESSPVSGTAAQSEIKIVEDFSVGPPLCLNRKKIAAIRPTNWFPNPNLEIPTTDLTRDRPVIDALSSDVAAPQV</sequence>
<evidence type="ECO:0000313" key="1">
    <source>
        <dbReference type="EMBL" id="CAK9328140.1"/>
    </source>
</evidence>
<dbReference type="PANTHER" id="PTHR35495">
    <property type="entry name" value="OS06G0679600 PROTEIN"/>
    <property type="match status" value="1"/>
</dbReference>
<evidence type="ECO:0000313" key="2">
    <source>
        <dbReference type="Proteomes" id="UP001642487"/>
    </source>
</evidence>
<name>A0ABP0Z5U2_9ROSI</name>
<reference evidence="1 2" key="1">
    <citation type="submission" date="2024-03" db="EMBL/GenBank/DDBJ databases">
        <authorList>
            <person name="Gkanogiannis A."/>
            <person name="Becerra Lopez-Lavalle L."/>
        </authorList>
    </citation>
    <scope>NUCLEOTIDE SEQUENCE [LARGE SCALE GENOMIC DNA]</scope>
</reference>
<protein>
    <submittedName>
        <fullName evidence="1">Uncharacterized protein</fullName>
    </submittedName>
</protein>
<keyword evidence="2" id="KW-1185">Reference proteome</keyword>
<accession>A0ABP0Z5U2</accession>
<proteinExistence type="predicted"/>
<organism evidence="1 2">
    <name type="scientific">Citrullus colocynthis</name>
    <name type="common">colocynth</name>
    <dbReference type="NCBI Taxonomy" id="252529"/>
    <lineage>
        <taxon>Eukaryota</taxon>
        <taxon>Viridiplantae</taxon>
        <taxon>Streptophyta</taxon>
        <taxon>Embryophyta</taxon>
        <taxon>Tracheophyta</taxon>
        <taxon>Spermatophyta</taxon>
        <taxon>Magnoliopsida</taxon>
        <taxon>eudicotyledons</taxon>
        <taxon>Gunneridae</taxon>
        <taxon>Pentapetalae</taxon>
        <taxon>rosids</taxon>
        <taxon>fabids</taxon>
        <taxon>Cucurbitales</taxon>
        <taxon>Cucurbitaceae</taxon>
        <taxon>Benincaseae</taxon>
        <taxon>Citrullus</taxon>
    </lineage>
</organism>
<gene>
    <name evidence="1" type="ORF">CITCOLO1_LOCUS20545</name>
</gene>
<dbReference type="PANTHER" id="PTHR35495:SF1">
    <property type="entry name" value="OS06G0679600 PROTEIN"/>
    <property type="match status" value="1"/>
</dbReference>
<dbReference type="EMBL" id="OZ021742">
    <property type="protein sequence ID" value="CAK9328140.1"/>
    <property type="molecule type" value="Genomic_DNA"/>
</dbReference>
<dbReference type="Proteomes" id="UP001642487">
    <property type="component" value="Chromosome 8"/>
</dbReference>